<keyword evidence="1" id="KW-0472">Membrane</keyword>
<keyword evidence="1" id="KW-0812">Transmembrane</keyword>
<organism evidence="2 3">
    <name type="scientific">Adineta steineri</name>
    <dbReference type="NCBI Taxonomy" id="433720"/>
    <lineage>
        <taxon>Eukaryota</taxon>
        <taxon>Metazoa</taxon>
        <taxon>Spiralia</taxon>
        <taxon>Gnathifera</taxon>
        <taxon>Rotifera</taxon>
        <taxon>Eurotatoria</taxon>
        <taxon>Bdelloidea</taxon>
        <taxon>Adinetida</taxon>
        <taxon>Adinetidae</taxon>
        <taxon>Adineta</taxon>
    </lineage>
</organism>
<comment type="caution">
    <text evidence="2">The sequence shown here is derived from an EMBL/GenBank/DDBJ whole genome shotgun (WGS) entry which is preliminary data.</text>
</comment>
<name>A0A815HMB0_9BILA</name>
<sequence>MDVRNSLSAMWQLTAAFCRYANSTLLEILDEFANTPLISSKLIPEELLRTQTLTALNNVHQTALDSVNRSITSADHITQANGLMTGLSTNAIAKLPVNGWQSFEYIFTSPTVYKRQESTTFCFCIYDVSCPMPGGLYFFDEWETNGIYDLNVIVPNTTIPGLVVDCLPMQSMFASTLECFYNQSCLNILLSAYQVNINISILNSSLSSRFTPTTTLSYLVNELFIEQIFNETIYGLYYQQCAPVYCSYTYSQRFDLVYVITTLIALFGGLNITLLLIAPYLIDSLLFLKKKLFLQNEFQQNETPIPTFQNRFHNLVNKASINGSEAIEGVHIGCFITDAVSQSSLMCWYDDSCMEQLQMTFVSAGIIIFNNATKLNSSLDINFPPNTVVETIIENIMVDQWQSSASYTNFYQKCRPALCSYTYDERSSAIYIITTIIGLFGGLNIALQLISHVQTKSATVTSPTQIQYNTLQKQYPNSLQCPCAQISIPYSTFVQTNPTFHQVCSSGFISQAWIDFAFGTNTTFLWPMDVRKSLSAMWQLTAAFCRYANSTLLEVLNEFANTPLVGSKLIPEELLRTQTLTALNNVHQTALDSVNRSITSADQITQANVLMTGLSTNAVARLPANGWQTDEGVITSQTEYKRHESTTSCNCIYDLSCPMAGGLYFYDAWQINEIYDLNVIVANVTIPGLVVDCLPIQSMFASTLECFYNQSCLNILLFAYQVNINTSILNTSLSSRFTPTTTLSYLVNELFIDKIFNETIYGSYYQQCAPVYCSYTYSQRFDLVYVITTLIALFGGLNIALHLIAPYLIDCLFFVKKKLFLQNEFQQNETPILTFQNRFHNLVNKLRSVSANDMKVHTISSYFESIPYQFLPIPIPILTNSNSNSNQFQSILELDLIRVGTRLIEGVYIGCFITDAVSQSSLMCWYDDSCMEQLQMIFVSAGVTTFNNATKLNSALNINFPPNTVVQTIIENIMVDKWQSSASYTNFYQKCRPALCSYTYEERSSAIFIITTIIGLFGGLNIALRLISHDGIWFLQSRYDIRVRGAAYFKLLSVLCSISQTTIQNAVNQFAEETFVSAQAVSQIIFFVQTDVIIRQFQTSTTSEFSRALQLIRDMTHGNTFISSYGLNWQWWVLDKSGNSTLPTRAISPTNNCSCGTRSDCVQPGGIYMVGYNFGLYGGISTPNTQMFAMSGFNVGCSSVETLLRSTFECLYNQTCIDLLQIFATTINPVIPNATDYITAMNSSFVSRFQPNTTIVDIVNELFIEQWQINVSYTKFYEQCAPMYCSYTFEANPTFIYIVTRTIGSYIGNRCRNNRVASLT</sequence>
<proteinExistence type="predicted"/>
<protein>
    <submittedName>
        <fullName evidence="2">Uncharacterized protein</fullName>
    </submittedName>
</protein>
<dbReference type="EMBL" id="CAJNON010000679">
    <property type="protein sequence ID" value="CAF1352592.1"/>
    <property type="molecule type" value="Genomic_DNA"/>
</dbReference>
<dbReference type="OrthoDB" id="10041214at2759"/>
<feature type="transmembrane region" description="Helical" evidence="1">
    <location>
        <begin position="429"/>
        <end position="450"/>
    </location>
</feature>
<evidence type="ECO:0000313" key="2">
    <source>
        <dbReference type="EMBL" id="CAF1352592.1"/>
    </source>
</evidence>
<reference evidence="2" key="1">
    <citation type="submission" date="2021-02" db="EMBL/GenBank/DDBJ databases">
        <authorList>
            <person name="Nowell W R."/>
        </authorList>
    </citation>
    <scope>NUCLEOTIDE SEQUENCE</scope>
</reference>
<evidence type="ECO:0000256" key="1">
    <source>
        <dbReference type="SAM" id="Phobius"/>
    </source>
</evidence>
<evidence type="ECO:0000313" key="3">
    <source>
        <dbReference type="Proteomes" id="UP000663891"/>
    </source>
</evidence>
<feature type="transmembrane region" description="Helical" evidence="1">
    <location>
        <begin position="256"/>
        <end position="282"/>
    </location>
</feature>
<accession>A0A815HMB0</accession>
<dbReference type="Proteomes" id="UP000663891">
    <property type="component" value="Unassembled WGS sequence"/>
</dbReference>
<feature type="transmembrane region" description="Helical" evidence="1">
    <location>
        <begin position="783"/>
        <end position="809"/>
    </location>
</feature>
<gene>
    <name evidence="2" type="ORF">VCS650_LOCUS33855</name>
</gene>
<keyword evidence="1" id="KW-1133">Transmembrane helix</keyword>